<gene>
    <name evidence="2" type="ORF">GS424_007570</name>
</gene>
<evidence type="ECO:0000313" key="3">
    <source>
        <dbReference type="Proteomes" id="UP000478463"/>
    </source>
</evidence>
<dbReference type="GO" id="GO:0003700">
    <property type="term" value="F:DNA-binding transcription factor activity"/>
    <property type="evidence" value="ECO:0007669"/>
    <property type="project" value="TreeGrafter"/>
</dbReference>
<sequence length="207" mass="23311">METASDRARNAASAERRADIVAAARELYEEQGLSKTSVQDITNRVGVTRSLFYHYFPDKDAVTSAVLDDYVADFLEATHYWNAQRHPGDIESALTSVVKLMRLGVFEHDAFRRSLASRENAALYIDFVNRVADRIATYIVETTVRDYGALHEIRIEHVYETFYVLILGIVGYLRMHPDADDEVLKDIIAQTLHMDRGAGRRGAAEGG</sequence>
<name>A0A6L7IQ95_9ACTN</name>
<dbReference type="PANTHER" id="PTHR30055:SF226">
    <property type="entry name" value="HTH-TYPE TRANSCRIPTIONAL REGULATOR PKSA"/>
    <property type="match status" value="1"/>
</dbReference>
<dbReference type="GO" id="GO:0000976">
    <property type="term" value="F:transcription cis-regulatory region binding"/>
    <property type="evidence" value="ECO:0007669"/>
    <property type="project" value="TreeGrafter"/>
</dbReference>
<accession>A0A6L7IQ95</accession>
<dbReference type="Proteomes" id="UP000478463">
    <property type="component" value="Chromosome"/>
</dbReference>
<dbReference type="InterPro" id="IPR001647">
    <property type="entry name" value="HTH_TetR"/>
</dbReference>
<organism evidence="2 3">
    <name type="scientific">Eggerthella guodeyinii</name>
    <dbReference type="NCBI Taxonomy" id="2690837"/>
    <lineage>
        <taxon>Bacteria</taxon>
        <taxon>Bacillati</taxon>
        <taxon>Actinomycetota</taxon>
        <taxon>Coriobacteriia</taxon>
        <taxon>Eggerthellales</taxon>
        <taxon>Eggerthellaceae</taxon>
        <taxon>Eggerthella</taxon>
    </lineage>
</organism>
<dbReference type="SUPFAM" id="SSF46689">
    <property type="entry name" value="Homeodomain-like"/>
    <property type="match status" value="1"/>
</dbReference>
<dbReference type="PRINTS" id="PR00455">
    <property type="entry name" value="HTHTETR"/>
</dbReference>
<dbReference type="EMBL" id="CP063310">
    <property type="protein sequence ID" value="QOS69684.1"/>
    <property type="molecule type" value="Genomic_DNA"/>
</dbReference>
<dbReference type="InterPro" id="IPR009057">
    <property type="entry name" value="Homeodomain-like_sf"/>
</dbReference>
<dbReference type="Gene3D" id="1.10.357.10">
    <property type="entry name" value="Tetracycline Repressor, domain 2"/>
    <property type="match status" value="1"/>
</dbReference>
<evidence type="ECO:0000256" key="1">
    <source>
        <dbReference type="ARBA" id="ARBA00023125"/>
    </source>
</evidence>
<dbReference type="InterPro" id="IPR050109">
    <property type="entry name" value="HTH-type_TetR-like_transc_reg"/>
</dbReference>
<dbReference type="PANTHER" id="PTHR30055">
    <property type="entry name" value="HTH-TYPE TRANSCRIPTIONAL REGULATOR RUTR"/>
    <property type="match status" value="1"/>
</dbReference>
<dbReference type="KEGG" id="egd:GS424_007570"/>
<proteinExistence type="predicted"/>
<protein>
    <submittedName>
        <fullName evidence="2">TetR/AcrR family transcriptional regulator</fullName>
    </submittedName>
</protein>
<evidence type="ECO:0000313" key="2">
    <source>
        <dbReference type="EMBL" id="QOS69684.1"/>
    </source>
</evidence>
<dbReference type="RefSeq" id="WP_160941714.1">
    <property type="nucleotide sequence ID" value="NZ_CP063310.1"/>
</dbReference>
<dbReference type="AlphaFoldDB" id="A0A6L7IQ95"/>
<keyword evidence="1" id="KW-0238">DNA-binding</keyword>
<dbReference type="PROSITE" id="PS50977">
    <property type="entry name" value="HTH_TETR_2"/>
    <property type="match status" value="1"/>
</dbReference>
<dbReference type="Pfam" id="PF00440">
    <property type="entry name" value="TetR_N"/>
    <property type="match status" value="1"/>
</dbReference>
<reference evidence="2 3" key="1">
    <citation type="submission" date="2020-10" db="EMBL/GenBank/DDBJ databases">
        <title>Eggerthella sp. nov., isolated from human feces.</title>
        <authorList>
            <person name="Yajun G."/>
        </authorList>
    </citation>
    <scope>NUCLEOTIDE SEQUENCE [LARGE SCALE GENOMIC DNA]</scope>
    <source>
        <strain evidence="2 3">HF-1101</strain>
    </source>
</reference>